<keyword evidence="3" id="KW-1185">Reference proteome</keyword>
<reference evidence="2 3" key="1">
    <citation type="submission" date="2018-01" db="EMBL/GenBank/DDBJ databases">
        <title>Comparison of the Chinese Bamboo Partridge and Red Junglefowl genome sequences highlights the importance of demography in genome evolution.</title>
        <authorList>
            <person name="Tiley G.P."/>
            <person name="Kimball R.T."/>
            <person name="Braun E.L."/>
            <person name="Burleigh J.G."/>
        </authorList>
    </citation>
    <scope>NUCLEOTIDE SEQUENCE [LARGE SCALE GENOMIC DNA]</scope>
    <source>
        <strain evidence="2">RTK389</strain>
        <tissue evidence="2">Blood</tissue>
    </source>
</reference>
<feature type="region of interest" description="Disordered" evidence="1">
    <location>
        <begin position="71"/>
        <end position="134"/>
    </location>
</feature>
<sequence>MSSACFLPISLSKKDHHSRNLWALIMLTSHARSRRQTRSNAVFAVRGGLPSHAQRVAVNAAFTYPVLRMASASPSTSESTGPSAGSTALDRQQWQLQQKTPPASSARRPWGTLHPTTPWCAQRAHTPGSTGPAS</sequence>
<accession>A0A2P4S452</accession>
<evidence type="ECO:0000313" key="3">
    <source>
        <dbReference type="Proteomes" id="UP000237246"/>
    </source>
</evidence>
<name>A0A2P4S452_BAMTH</name>
<organism evidence="2 3">
    <name type="scientific">Bambusicola thoracicus</name>
    <name type="common">Chinese bamboo-partridge</name>
    <name type="synonym">Perdix thoracica</name>
    <dbReference type="NCBI Taxonomy" id="9083"/>
    <lineage>
        <taxon>Eukaryota</taxon>
        <taxon>Metazoa</taxon>
        <taxon>Chordata</taxon>
        <taxon>Craniata</taxon>
        <taxon>Vertebrata</taxon>
        <taxon>Euteleostomi</taxon>
        <taxon>Archelosauria</taxon>
        <taxon>Archosauria</taxon>
        <taxon>Dinosauria</taxon>
        <taxon>Saurischia</taxon>
        <taxon>Theropoda</taxon>
        <taxon>Coelurosauria</taxon>
        <taxon>Aves</taxon>
        <taxon>Neognathae</taxon>
        <taxon>Galloanserae</taxon>
        <taxon>Galliformes</taxon>
        <taxon>Phasianidae</taxon>
        <taxon>Perdicinae</taxon>
        <taxon>Bambusicola</taxon>
    </lineage>
</organism>
<feature type="compositionally biased region" description="Polar residues" evidence="1">
    <location>
        <begin position="72"/>
        <end position="103"/>
    </location>
</feature>
<evidence type="ECO:0000256" key="1">
    <source>
        <dbReference type="SAM" id="MobiDB-lite"/>
    </source>
</evidence>
<dbReference type="AlphaFoldDB" id="A0A2P4S452"/>
<gene>
    <name evidence="2" type="ORF">CIB84_017397</name>
</gene>
<comment type="caution">
    <text evidence="2">The sequence shown here is derived from an EMBL/GenBank/DDBJ whole genome shotgun (WGS) entry which is preliminary data.</text>
</comment>
<feature type="non-terminal residue" evidence="2">
    <location>
        <position position="134"/>
    </location>
</feature>
<dbReference type="EMBL" id="PPHD01115038">
    <property type="protein sequence ID" value="POI18859.1"/>
    <property type="molecule type" value="Genomic_DNA"/>
</dbReference>
<protein>
    <submittedName>
        <fullName evidence="2">Uncharacterized protein</fullName>
    </submittedName>
</protein>
<proteinExistence type="predicted"/>
<dbReference type="Proteomes" id="UP000237246">
    <property type="component" value="Unassembled WGS sequence"/>
</dbReference>
<evidence type="ECO:0000313" key="2">
    <source>
        <dbReference type="EMBL" id="POI18859.1"/>
    </source>
</evidence>